<dbReference type="AlphaFoldDB" id="B9KH53"/>
<evidence type="ECO:0000256" key="9">
    <source>
        <dbReference type="ARBA" id="ARBA00023004"/>
    </source>
</evidence>
<protein>
    <recommendedName>
        <fullName evidence="4">Type-4 uracil-DNA glycosylase</fullName>
        <ecNumber evidence="3">3.2.2.27</ecNumber>
    </recommendedName>
</protein>
<keyword evidence="14" id="KW-1185">Reference proteome</keyword>
<comment type="catalytic activity">
    <reaction evidence="1">
        <text>Hydrolyzes single-stranded DNA or mismatched double-stranded DNA and polynucleotides, releasing free uracil.</text>
        <dbReference type="EC" id="3.2.2.27"/>
    </reaction>
</comment>
<dbReference type="GO" id="GO:0006281">
    <property type="term" value="P:DNA repair"/>
    <property type="evidence" value="ECO:0007669"/>
    <property type="project" value="UniProtKB-KW"/>
</dbReference>
<dbReference type="STRING" id="320483.AMF_934"/>
<keyword evidence="6" id="KW-0479">Metal-binding</keyword>
<keyword evidence="9" id="KW-0408">Iron</keyword>
<dbReference type="GO" id="GO:0004844">
    <property type="term" value="F:uracil DNA N-glycosylase activity"/>
    <property type="evidence" value="ECO:0007669"/>
    <property type="project" value="UniProtKB-EC"/>
</dbReference>
<dbReference type="eggNOG" id="COG1573">
    <property type="taxonomic scope" value="Bacteria"/>
</dbReference>
<evidence type="ECO:0000256" key="6">
    <source>
        <dbReference type="ARBA" id="ARBA00022723"/>
    </source>
</evidence>
<dbReference type="Proteomes" id="UP000007307">
    <property type="component" value="Chromosome"/>
</dbReference>
<dbReference type="GO" id="GO:0046872">
    <property type="term" value="F:metal ion binding"/>
    <property type="evidence" value="ECO:0007669"/>
    <property type="project" value="UniProtKB-KW"/>
</dbReference>
<dbReference type="SMART" id="SM00986">
    <property type="entry name" value="UDG"/>
    <property type="match status" value="1"/>
</dbReference>
<keyword evidence="11" id="KW-0234">DNA repair</keyword>
<dbReference type="NCBIfam" id="TIGR00758">
    <property type="entry name" value="UDG_fam4"/>
    <property type="match status" value="1"/>
</dbReference>
<evidence type="ECO:0000256" key="3">
    <source>
        <dbReference type="ARBA" id="ARBA00012030"/>
    </source>
</evidence>
<dbReference type="CDD" id="cd10030">
    <property type="entry name" value="UDG-F4_TTUDGA_SPO1dp_like"/>
    <property type="match status" value="1"/>
</dbReference>
<dbReference type="EC" id="3.2.2.27" evidence="3"/>
<keyword evidence="7" id="KW-0227">DNA damage</keyword>
<dbReference type="SMART" id="SM00987">
    <property type="entry name" value="UreE_C"/>
    <property type="match status" value="1"/>
</dbReference>
<evidence type="ECO:0000256" key="11">
    <source>
        <dbReference type="ARBA" id="ARBA00023204"/>
    </source>
</evidence>
<evidence type="ECO:0000256" key="5">
    <source>
        <dbReference type="ARBA" id="ARBA00022485"/>
    </source>
</evidence>
<evidence type="ECO:0000313" key="14">
    <source>
        <dbReference type="Proteomes" id="UP000007307"/>
    </source>
</evidence>
<evidence type="ECO:0000256" key="10">
    <source>
        <dbReference type="ARBA" id="ARBA00023014"/>
    </source>
</evidence>
<keyword evidence="8" id="KW-0378">Hydrolase</keyword>
<sequence>MRVQDHLQESNMTGKEKDAAVGSGELLEVLKFYHENGVDCVLEEDGPGTCAPPVAALQEQEGCTLQVGSPSEQMDAGASQFSTDWVAAAKSIADKCGTLAELREAVEAFEGCEIKKAAMNTVFSDGNPNAKIMLIGEAPGSNEDREGRPFCGASGMLLDKMLAAIGLDRKSTYISNTTFWRPPGNRRPTDFELEICKPFVEKHIALIAPSILVLVGSTACCSLLSTPESISRLRGRFHEYANPFLAHPIKTAVIFHPAYLLRQPMQKRLAWEDLKMIRSHIENEKITVDA</sequence>
<proteinExistence type="inferred from homology"/>
<gene>
    <name evidence="13" type="ordered locus">AMF_934</name>
</gene>
<dbReference type="GO" id="GO:0051539">
    <property type="term" value="F:4 iron, 4 sulfur cluster binding"/>
    <property type="evidence" value="ECO:0007669"/>
    <property type="project" value="UniProtKB-KW"/>
</dbReference>
<dbReference type="Pfam" id="PF03167">
    <property type="entry name" value="UDG"/>
    <property type="match status" value="1"/>
</dbReference>
<dbReference type="HOGENOM" id="CLU_044815_1_0_5"/>
<dbReference type="PANTHER" id="PTHR33693:SF1">
    <property type="entry name" value="TYPE-4 URACIL-DNA GLYCOSYLASE"/>
    <property type="match status" value="1"/>
</dbReference>
<reference evidence="13 14" key="1">
    <citation type="journal article" date="2009" name="BMC Genomics">
        <title>Conservation in the face of diversity: multistrain analysis of an intracellular bacterium.</title>
        <authorList>
            <person name="Dark M.J."/>
            <person name="Herndon D.R."/>
            <person name="Kappmeyer L.S."/>
            <person name="Gonzales M.P."/>
            <person name="Nordeen E."/>
            <person name="Palmer G.H."/>
            <person name="Knowles D.P. Jr."/>
            <person name="Brayton K.A."/>
        </authorList>
    </citation>
    <scope>NUCLEOTIDE SEQUENCE [LARGE SCALE GENOMIC DNA]</scope>
    <source>
        <strain evidence="13 14">Florida</strain>
    </source>
</reference>
<evidence type="ECO:0000256" key="8">
    <source>
        <dbReference type="ARBA" id="ARBA00022801"/>
    </source>
</evidence>
<evidence type="ECO:0000256" key="4">
    <source>
        <dbReference type="ARBA" id="ARBA00019403"/>
    </source>
</evidence>
<keyword evidence="5" id="KW-0004">4Fe-4S</keyword>
<comment type="similarity">
    <text evidence="2">Belongs to the uracil-DNA glycosylase (UDG) superfamily. Type 4 (UDGa) family.</text>
</comment>
<dbReference type="SUPFAM" id="SSF52141">
    <property type="entry name" value="Uracil-DNA glycosylase-like"/>
    <property type="match status" value="1"/>
</dbReference>
<feature type="domain" description="Uracil-DNA glycosylase-like" evidence="12">
    <location>
        <begin position="123"/>
        <end position="275"/>
    </location>
</feature>
<name>B9KH53_ANAMF</name>
<dbReference type="KEGG" id="amf:AMF_934"/>
<dbReference type="InterPro" id="IPR051536">
    <property type="entry name" value="UDG_Type-4/5"/>
</dbReference>
<evidence type="ECO:0000256" key="1">
    <source>
        <dbReference type="ARBA" id="ARBA00001400"/>
    </source>
</evidence>
<dbReference type="InterPro" id="IPR005273">
    <property type="entry name" value="Ura-DNA_glyco_family4"/>
</dbReference>
<evidence type="ECO:0000256" key="7">
    <source>
        <dbReference type="ARBA" id="ARBA00022763"/>
    </source>
</evidence>
<evidence type="ECO:0000259" key="12">
    <source>
        <dbReference type="SMART" id="SM00986"/>
    </source>
</evidence>
<dbReference type="PANTHER" id="PTHR33693">
    <property type="entry name" value="TYPE-5 URACIL-DNA GLYCOSYLASE"/>
    <property type="match status" value="1"/>
</dbReference>
<organism evidence="13 14">
    <name type="scientific">Anaplasma marginale (strain Florida)</name>
    <dbReference type="NCBI Taxonomy" id="320483"/>
    <lineage>
        <taxon>Bacteria</taxon>
        <taxon>Pseudomonadati</taxon>
        <taxon>Pseudomonadota</taxon>
        <taxon>Alphaproteobacteria</taxon>
        <taxon>Rickettsiales</taxon>
        <taxon>Anaplasmataceae</taxon>
        <taxon>Anaplasma</taxon>
    </lineage>
</organism>
<dbReference type="Gene3D" id="3.40.470.10">
    <property type="entry name" value="Uracil-DNA glycosylase-like domain"/>
    <property type="match status" value="1"/>
</dbReference>
<evidence type="ECO:0000313" key="13">
    <source>
        <dbReference type="EMBL" id="ACM49757.1"/>
    </source>
</evidence>
<dbReference type="InterPro" id="IPR005122">
    <property type="entry name" value="Uracil-DNA_glycosylase-like"/>
</dbReference>
<accession>B9KH53</accession>
<evidence type="ECO:0000256" key="2">
    <source>
        <dbReference type="ARBA" id="ARBA00006521"/>
    </source>
</evidence>
<dbReference type="EMBL" id="CP001079">
    <property type="protein sequence ID" value="ACM49757.1"/>
    <property type="molecule type" value="Genomic_DNA"/>
</dbReference>
<dbReference type="InterPro" id="IPR036895">
    <property type="entry name" value="Uracil-DNA_glycosylase-like_sf"/>
</dbReference>
<keyword evidence="10" id="KW-0411">Iron-sulfur</keyword>